<protein>
    <submittedName>
        <fullName evidence="1">Uncharacterized protein</fullName>
    </submittedName>
</protein>
<dbReference type="InterPro" id="IPR036279">
    <property type="entry name" value="5-3_exonuclease_C_sf"/>
</dbReference>
<reference evidence="1" key="1">
    <citation type="submission" date="2021-03" db="EMBL/GenBank/DDBJ databases">
        <authorList>
            <person name="Bekaert M."/>
        </authorList>
    </citation>
    <scope>NUCLEOTIDE SEQUENCE</scope>
</reference>
<dbReference type="EMBL" id="CAJPWZ010000863">
    <property type="protein sequence ID" value="CAG2201714.1"/>
    <property type="molecule type" value="Genomic_DNA"/>
</dbReference>
<organism evidence="1 2">
    <name type="scientific">Mytilus edulis</name>
    <name type="common">Blue mussel</name>
    <dbReference type="NCBI Taxonomy" id="6550"/>
    <lineage>
        <taxon>Eukaryota</taxon>
        <taxon>Metazoa</taxon>
        <taxon>Spiralia</taxon>
        <taxon>Lophotrochozoa</taxon>
        <taxon>Mollusca</taxon>
        <taxon>Bivalvia</taxon>
        <taxon>Autobranchia</taxon>
        <taxon>Pteriomorphia</taxon>
        <taxon>Mytilida</taxon>
        <taxon>Mytiloidea</taxon>
        <taxon>Mytilidae</taxon>
        <taxon>Mytilinae</taxon>
        <taxon>Mytilus</taxon>
    </lineage>
</organism>
<dbReference type="Proteomes" id="UP000683360">
    <property type="component" value="Unassembled WGS sequence"/>
</dbReference>
<dbReference type="OrthoDB" id="6123206at2759"/>
<dbReference type="SUPFAM" id="SSF47807">
    <property type="entry name" value="5' to 3' exonuclease, C-terminal subdomain"/>
    <property type="match status" value="1"/>
</dbReference>
<name>A0A8S3R410_MYTED</name>
<evidence type="ECO:0000313" key="2">
    <source>
        <dbReference type="Proteomes" id="UP000683360"/>
    </source>
</evidence>
<comment type="caution">
    <text evidence="1">The sequence shown here is derived from an EMBL/GenBank/DDBJ whole genome shotgun (WGS) entry which is preliminary data.</text>
</comment>
<proteinExistence type="predicted"/>
<keyword evidence="2" id="KW-1185">Reference proteome</keyword>
<evidence type="ECO:0000313" key="1">
    <source>
        <dbReference type="EMBL" id="CAG2201714.1"/>
    </source>
</evidence>
<sequence length="213" mass="24159">MRARACLVQVDDQFHDEAKTAAKKRDEKHVQDLSVSKYYFHGITENMTNPCDADNHPPNIIPAVHALTGCDTTSAIFGFGKKTVFKLIRKSPSKFTNLQNFDKIDFSTSLSAARELISSLYDPEDKFASSHVDLNKLRVKLATCKDTSLLRLPPSEPAFNEHVLRSFLQTKIWMSSHLDHPNPLSPYEYGWSSHGQDPVYFLGMMRRPISCKI</sequence>
<accession>A0A8S3R410</accession>
<dbReference type="AlphaFoldDB" id="A0A8S3R410"/>
<gene>
    <name evidence="1" type="ORF">MEDL_16320</name>
</gene>